<dbReference type="InterPro" id="IPR007655">
    <property type="entry name" value="Slam_C"/>
</dbReference>
<keyword evidence="3" id="KW-1185">Reference proteome</keyword>
<organism evidence="2 3">
    <name type="scientific">Sulfitobacter brevis</name>
    <dbReference type="NCBI Taxonomy" id="74348"/>
    <lineage>
        <taxon>Bacteria</taxon>
        <taxon>Pseudomonadati</taxon>
        <taxon>Pseudomonadota</taxon>
        <taxon>Alphaproteobacteria</taxon>
        <taxon>Rhodobacterales</taxon>
        <taxon>Roseobacteraceae</taxon>
        <taxon>Sulfitobacter</taxon>
    </lineage>
</organism>
<dbReference type="STRING" id="74348.SAMN04488523_107195"/>
<dbReference type="EMBL" id="FOMW01000007">
    <property type="protein sequence ID" value="SFE47380.1"/>
    <property type="molecule type" value="Genomic_DNA"/>
</dbReference>
<dbReference type="AlphaFoldDB" id="A0A1I2AWW2"/>
<sequence length="447" mass="48957">MALALPAGAQTTLTPDTMRGVAAEALRNGDPTRAKTYAEALLRRDPKDLTAHLIHARALRDLGQLPQARHAASVAWQMAQTDDQRYAVALVTAQILSTAGKRTRAQFWLRRAAHHAPNDLLQARAARDYKYVQQRNPWHSSLSFTLAPNSNINNGSARDRSELNYLASNIVFGTPVEYVLSGNARALSGFEIGGSARTRYRFKETATTAHDATMSLSYRTFLLSGPAKSQAASVAGSDFAFGNIAVGYGYRKHNRDRKGEFTFEAEGGQSWYGGAQYASYARVDFGQSFRPTADRSFNAALNLERHFGQATPDLDKIGLKANVTQRLASGATAYFGAAYETTWSPTSSDSEYQEVEIRAGYVPGAPVMGTQLQFGVGVARREFDTSRHSANGRQENRYFADVTATFNKVDYYGFNPTVTLSASHTQSNVGLYDLNRVGLRAGFHSAF</sequence>
<dbReference type="InterPro" id="IPR011990">
    <property type="entry name" value="TPR-like_helical_dom_sf"/>
</dbReference>
<evidence type="ECO:0000259" key="1">
    <source>
        <dbReference type="Pfam" id="PF04575"/>
    </source>
</evidence>
<name>A0A1I2AWW2_9RHOB</name>
<dbReference type="Proteomes" id="UP000198977">
    <property type="component" value="Unassembled WGS sequence"/>
</dbReference>
<evidence type="ECO:0000313" key="3">
    <source>
        <dbReference type="Proteomes" id="UP000198977"/>
    </source>
</evidence>
<gene>
    <name evidence="2" type="ORF">SAMN04488523_107195</name>
</gene>
<accession>A0A1I2AWW2</accession>
<proteinExistence type="predicted"/>
<reference evidence="2 3" key="1">
    <citation type="submission" date="2016-10" db="EMBL/GenBank/DDBJ databases">
        <authorList>
            <person name="de Groot N.N."/>
        </authorList>
    </citation>
    <scope>NUCLEOTIDE SEQUENCE [LARGE SCALE GENOMIC DNA]</scope>
    <source>
        <strain evidence="2 3">DSM 11443</strain>
    </source>
</reference>
<evidence type="ECO:0000313" key="2">
    <source>
        <dbReference type="EMBL" id="SFE47380.1"/>
    </source>
</evidence>
<dbReference type="SUPFAM" id="SSF48452">
    <property type="entry name" value="TPR-like"/>
    <property type="match status" value="1"/>
</dbReference>
<protein>
    <recommendedName>
        <fullName evidence="1">Surface lipoprotein assembly modifier C-terminal domain-containing protein</fullName>
    </recommendedName>
</protein>
<dbReference type="Gene3D" id="1.25.40.10">
    <property type="entry name" value="Tetratricopeptide repeat domain"/>
    <property type="match status" value="1"/>
</dbReference>
<feature type="domain" description="Surface lipoprotein assembly modifier C-terminal" evidence="1">
    <location>
        <begin position="237"/>
        <end position="435"/>
    </location>
</feature>
<dbReference type="Pfam" id="PF04575">
    <property type="entry name" value="SlipAM"/>
    <property type="match status" value="1"/>
</dbReference>